<dbReference type="InterPro" id="IPR041088">
    <property type="entry name" value="RHH_8"/>
</dbReference>
<name>A0ABT2A1D5_9BURK</name>
<dbReference type="PANTHER" id="PTHR36215">
    <property type="entry name" value="BLL4998 PROTEIN"/>
    <property type="match status" value="1"/>
</dbReference>
<keyword evidence="2" id="KW-1185">Reference proteome</keyword>
<dbReference type="Pfam" id="PF17723">
    <property type="entry name" value="RHH_8"/>
    <property type="match status" value="1"/>
</dbReference>
<sequence length="138" mass="15447">MKLVEAKPKFPDTEKVTINLGLVDLAQMDLLVEEGFYTNRTDFVRMAIRKQLELHGEAIRQTVIRKRYVMGLQRYTKAELEKTVAQGERLEIHVLGLASIDDDVTPELAREAIASIHVLGAFLASNAVKAALADRIES</sequence>
<comment type="caution">
    <text evidence="1">The sequence shown here is derived from an EMBL/GenBank/DDBJ whole genome shotgun (WGS) entry which is preliminary data.</text>
</comment>
<dbReference type="PANTHER" id="PTHR36215:SF1">
    <property type="entry name" value="BLL4998 PROTEIN"/>
    <property type="match status" value="1"/>
</dbReference>
<reference evidence="1 2" key="1">
    <citation type="submission" date="2022-08" db="EMBL/GenBank/DDBJ databases">
        <title>Reclassification of Massilia species as members of the genera Telluria, Duganella, Pseudoduganella, Mokoshia gen. nov. and Zemynaea gen. nov. using orthogonal and non-orthogonal genome-based approaches.</title>
        <authorList>
            <person name="Bowman J.P."/>
        </authorList>
    </citation>
    <scope>NUCLEOTIDE SEQUENCE [LARGE SCALE GENOMIC DNA]</scope>
    <source>
        <strain evidence="1 2">LMG 28164</strain>
    </source>
</reference>
<gene>
    <name evidence="1" type="ORF">NX782_02075</name>
</gene>
<dbReference type="InterPro" id="IPR010985">
    <property type="entry name" value="Ribbon_hlx_hlx"/>
</dbReference>
<dbReference type="Proteomes" id="UP001205560">
    <property type="component" value="Unassembled WGS sequence"/>
</dbReference>
<organism evidence="1 2">
    <name type="scientific">Massilia norwichensis</name>
    <dbReference type="NCBI Taxonomy" id="1442366"/>
    <lineage>
        <taxon>Bacteria</taxon>
        <taxon>Pseudomonadati</taxon>
        <taxon>Pseudomonadota</taxon>
        <taxon>Betaproteobacteria</taxon>
        <taxon>Burkholderiales</taxon>
        <taxon>Oxalobacteraceae</taxon>
        <taxon>Telluria group</taxon>
        <taxon>Massilia</taxon>
    </lineage>
</organism>
<dbReference type="CDD" id="cd22231">
    <property type="entry name" value="RHH_NikR_HicB-like"/>
    <property type="match status" value="1"/>
</dbReference>
<dbReference type="SUPFAM" id="SSF47598">
    <property type="entry name" value="Ribbon-helix-helix"/>
    <property type="match status" value="1"/>
</dbReference>
<evidence type="ECO:0000313" key="1">
    <source>
        <dbReference type="EMBL" id="MCS0587987.1"/>
    </source>
</evidence>
<dbReference type="InterPro" id="IPR013321">
    <property type="entry name" value="Arc_rbn_hlx_hlx"/>
</dbReference>
<accession>A0ABT2A1D5</accession>
<evidence type="ECO:0000313" key="2">
    <source>
        <dbReference type="Proteomes" id="UP001205560"/>
    </source>
</evidence>
<dbReference type="Gene3D" id="1.10.1220.10">
    <property type="entry name" value="Met repressor-like"/>
    <property type="match status" value="1"/>
</dbReference>
<dbReference type="RefSeq" id="WP_258843835.1">
    <property type="nucleotide sequence ID" value="NZ_JANUGX010000002.1"/>
</dbReference>
<proteinExistence type="predicted"/>
<protein>
    <submittedName>
        <fullName evidence="1">CopG family transcriptional regulator</fullName>
    </submittedName>
</protein>
<dbReference type="EMBL" id="JANUGX010000002">
    <property type="protein sequence ID" value="MCS0587987.1"/>
    <property type="molecule type" value="Genomic_DNA"/>
</dbReference>